<dbReference type="EMBL" id="SWLE01000004">
    <property type="protein sequence ID" value="TNN00757.1"/>
    <property type="molecule type" value="Genomic_DNA"/>
</dbReference>
<feature type="compositionally biased region" description="Polar residues" evidence="1">
    <location>
        <begin position="46"/>
        <end position="56"/>
    </location>
</feature>
<evidence type="ECO:0000256" key="1">
    <source>
        <dbReference type="SAM" id="MobiDB-lite"/>
    </source>
</evidence>
<sequence>MRIHAHLSKGTHMQTQTCTLRHLTCTKLHTQEGKPYVYTHKHSHPKSSSVMPSQPTLDKPLCEPAKAGEGTQQPLNAEAGCIRQLRVPINCIYTLQSSALNPKKSKNKIHL</sequence>
<name>A0A4Z2C945_9TELE</name>
<evidence type="ECO:0000313" key="3">
    <source>
        <dbReference type="Proteomes" id="UP000516260"/>
    </source>
</evidence>
<gene>
    <name evidence="2" type="ORF">fugu_012003</name>
</gene>
<protein>
    <submittedName>
        <fullName evidence="2">Uncharacterized protein</fullName>
    </submittedName>
</protein>
<feature type="region of interest" description="Disordered" evidence="1">
    <location>
        <begin position="36"/>
        <end position="70"/>
    </location>
</feature>
<dbReference type="Proteomes" id="UP000516260">
    <property type="component" value="Chromosome 12"/>
</dbReference>
<evidence type="ECO:0000313" key="2">
    <source>
        <dbReference type="EMBL" id="TNN00757.1"/>
    </source>
</evidence>
<dbReference type="AlphaFoldDB" id="A0A4Z2C945"/>
<accession>A0A4Z2C945</accession>
<organism evidence="2 3">
    <name type="scientific">Takifugu bimaculatus</name>
    <dbReference type="NCBI Taxonomy" id="433685"/>
    <lineage>
        <taxon>Eukaryota</taxon>
        <taxon>Metazoa</taxon>
        <taxon>Chordata</taxon>
        <taxon>Craniata</taxon>
        <taxon>Vertebrata</taxon>
        <taxon>Euteleostomi</taxon>
        <taxon>Actinopterygii</taxon>
        <taxon>Neopterygii</taxon>
        <taxon>Teleostei</taxon>
        <taxon>Neoteleostei</taxon>
        <taxon>Acanthomorphata</taxon>
        <taxon>Eupercaria</taxon>
        <taxon>Tetraodontiformes</taxon>
        <taxon>Tetradontoidea</taxon>
        <taxon>Tetraodontidae</taxon>
        <taxon>Takifugu</taxon>
    </lineage>
</organism>
<proteinExistence type="predicted"/>
<comment type="caution">
    <text evidence="2">The sequence shown here is derived from an EMBL/GenBank/DDBJ whole genome shotgun (WGS) entry which is preliminary data.</text>
</comment>
<keyword evidence="3" id="KW-1185">Reference proteome</keyword>
<reference evidence="2 3" key="1">
    <citation type="submission" date="2019-04" db="EMBL/GenBank/DDBJ databases">
        <title>The sequence and de novo assembly of Takifugu bimaculatus genome using PacBio and Hi-C technologies.</title>
        <authorList>
            <person name="Xu P."/>
            <person name="Liu B."/>
            <person name="Zhou Z."/>
        </authorList>
    </citation>
    <scope>NUCLEOTIDE SEQUENCE [LARGE SCALE GENOMIC DNA]</scope>
    <source>
        <strain evidence="2">TB-2018</strain>
        <tissue evidence="2">Muscle</tissue>
    </source>
</reference>